<keyword evidence="3" id="KW-1185">Reference proteome</keyword>
<protein>
    <submittedName>
        <fullName evidence="2">Uncharacterized protein</fullName>
    </submittedName>
</protein>
<organism evidence="2 3">
    <name type="scientific">Hibiscus sabdariffa</name>
    <name type="common">roselle</name>
    <dbReference type="NCBI Taxonomy" id="183260"/>
    <lineage>
        <taxon>Eukaryota</taxon>
        <taxon>Viridiplantae</taxon>
        <taxon>Streptophyta</taxon>
        <taxon>Embryophyta</taxon>
        <taxon>Tracheophyta</taxon>
        <taxon>Spermatophyta</taxon>
        <taxon>Magnoliopsida</taxon>
        <taxon>eudicotyledons</taxon>
        <taxon>Gunneridae</taxon>
        <taxon>Pentapetalae</taxon>
        <taxon>rosids</taxon>
        <taxon>malvids</taxon>
        <taxon>Malvales</taxon>
        <taxon>Malvaceae</taxon>
        <taxon>Malvoideae</taxon>
        <taxon>Hibiscus</taxon>
    </lineage>
</organism>
<proteinExistence type="predicted"/>
<feature type="region of interest" description="Disordered" evidence="1">
    <location>
        <begin position="100"/>
        <end position="120"/>
    </location>
</feature>
<evidence type="ECO:0000313" key="3">
    <source>
        <dbReference type="Proteomes" id="UP001396334"/>
    </source>
</evidence>
<evidence type="ECO:0000313" key="2">
    <source>
        <dbReference type="EMBL" id="KAK8978629.1"/>
    </source>
</evidence>
<name>A0ABR2NR32_9ROSI</name>
<dbReference type="EMBL" id="JBBPBN010000111">
    <property type="protein sequence ID" value="KAK8978629.1"/>
    <property type="molecule type" value="Genomic_DNA"/>
</dbReference>
<gene>
    <name evidence="2" type="ORF">V6N11_055615</name>
</gene>
<comment type="caution">
    <text evidence="2">The sequence shown here is derived from an EMBL/GenBank/DDBJ whole genome shotgun (WGS) entry which is preliminary data.</text>
</comment>
<evidence type="ECO:0000256" key="1">
    <source>
        <dbReference type="SAM" id="MobiDB-lite"/>
    </source>
</evidence>
<dbReference type="Proteomes" id="UP001396334">
    <property type="component" value="Unassembled WGS sequence"/>
</dbReference>
<reference evidence="2 3" key="1">
    <citation type="journal article" date="2024" name="G3 (Bethesda)">
        <title>Genome assembly of Hibiscus sabdariffa L. provides insights into metabolisms of medicinal natural products.</title>
        <authorList>
            <person name="Kim T."/>
        </authorList>
    </citation>
    <scope>NUCLEOTIDE SEQUENCE [LARGE SCALE GENOMIC DNA]</scope>
    <source>
        <strain evidence="2">TK-2024</strain>
        <tissue evidence="2">Old leaves</tissue>
    </source>
</reference>
<accession>A0ABR2NR32</accession>
<sequence>MVHVQGKCSDERVNTVTNDVSVTNDSVKGKSVIVGSSNRFAVLVDMDPTQISSTSHVAGEASVETSGAGNDVLGQVAERVARQPREAAKAMARIVQDLKAQKQNKGGARKQNKGNKANTRALKSSEGVDLFSQEEIVGEVVRLFQDLLGSVDKGATGCDVYLFKGIFGCTFSNDAKSELSRHVTRDEVRAAIF</sequence>